<dbReference type="EMBL" id="CM043019">
    <property type="protein sequence ID" value="KAI4461119.1"/>
    <property type="molecule type" value="Genomic_DNA"/>
</dbReference>
<dbReference type="Proteomes" id="UP001056778">
    <property type="component" value="Chromosome 5"/>
</dbReference>
<gene>
    <name evidence="1" type="ORF">MML48_5g00019527</name>
</gene>
<name>A0ACB9T2Z0_HOLOL</name>
<evidence type="ECO:0000313" key="2">
    <source>
        <dbReference type="Proteomes" id="UP001056778"/>
    </source>
</evidence>
<keyword evidence="2" id="KW-1185">Reference proteome</keyword>
<comment type="caution">
    <text evidence="1">The sequence shown here is derived from an EMBL/GenBank/DDBJ whole genome shotgun (WGS) entry which is preliminary data.</text>
</comment>
<organism evidence="1 2">
    <name type="scientific">Holotrichia oblita</name>
    <name type="common">Chafer beetle</name>
    <dbReference type="NCBI Taxonomy" id="644536"/>
    <lineage>
        <taxon>Eukaryota</taxon>
        <taxon>Metazoa</taxon>
        <taxon>Ecdysozoa</taxon>
        <taxon>Arthropoda</taxon>
        <taxon>Hexapoda</taxon>
        <taxon>Insecta</taxon>
        <taxon>Pterygota</taxon>
        <taxon>Neoptera</taxon>
        <taxon>Endopterygota</taxon>
        <taxon>Coleoptera</taxon>
        <taxon>Polyphaga</taxon>
        <taxon>Scarabaeiformia</taxon>
        <taxon>Scarabaeidae</taxon>
        <taxon>Melolonthinae</taxon>
        <taxon>Holotrichia</taxon>
    </lineage>
</organism>
<sequence length="363" mass="42828">MLAIQIKFKRVNELNCNEEVIDCVAKTCPPRGFMWFLFNTPTTFKKEIGYYTTIMPKLIEFCIQYKLTLDCYAECYGARISSDECSEEVDEDACLLLENLKCNGYNTLDRFIGLDCNCTQAVIRDLAVFHAVPIAYKFKHPDIFESFSPILKKGINSVFSEEIIEQTCKRYQEFMFHKHQELLPRVKSGYRKILNYANPLGNTNVLFKTITHNDMWVNNIMTKIEGDHIKTKFVDYQILEYSSLADDLVFFLYSSVQIEVLQEHCDDFIAFYYKVFIDTLKTLQCNVHIYTFDAFMEEISYVAKNQFSHLLCMLVPIYTLKNKAKDLVNFTMDDFQPRRENMHENFVERLNFIIEDFSRKNWI</sequence>
<accession>A0ACB9T2Z0</accession>
<proteinExistence type="predicted"/>
<reference evidence="1" key="1">
    <citation type="submission" date="2022-04" db="EMBL/GenBank/DDBJ databases">
        <title>Chromosome-scale genome assembly of Holotrichia oblita Faldermann.</title>
        <authorList>
            <person name="Rongchong L."/>
        </authorList>
    </citation>
    <scope>NUCLEOTIDE SEQUENCE</scope>
    <source>
        <strain evidence="1">81SQS9</strain>
    </source>
</reference>
<protein>
    <submittedName>
        <fullName evidence="1">Uncharacterized protein</fullName>
    </submittedName>
</protein>
<evidence type="ECO:0000313" key="1">
    <source>
        <dbReference type="EMBL" id="KAI4461119.1"/>
    </source>
</evidence>